<dbReference type="WBParaSite" id="JU765_v2.g7381.t1">
    <property type="protein sequence ID" value="JU765_v2.g7381.t1"/>
    <property type="gene ID" value="JU765_v2.g7381"/>
</dbReference>
<reference evidence="2" key="1">
    <citation type="submission" date="2022-11" db="UniProtKB">
        <authorList>
            <consortium name="WormBaseParasite"/>
        </authorList>
    </citation>
    <scope>IDENTIFICATION</scope>
</reference>
<sequence length="870" mass="96936">MNFKKYTSGDQNTFPKALNSFFAYFKSNEVIVQNSSSNTIMKSRVNEKSATTTMGKPKKKRPSIFAFFSRKKKADKVPVEEMTGPSVAVVEPHPEDLISDVGESVPIPAAKSKKKFPAPPPPDDANKENYAAYVAQKRPSVASSVSKFSRQGSRRSSRNYKRKQININSKEITAPKTKSGSISSSSAVTPPEINWGERGNSVSQFTPGLLVVGGKDTIHVLQKEVEFITTKLEIDATISQILTKTKGITPVKESQLELEDLPPAIPESSPPELVVATNLSFVSTKSAVPSIQRLSNFGLNPSKLPPIPVSTFEELTDTASETSSICTMPIYTSMDLKQRLQTEHKKLLELFDEWEMIRKPLLIHQKSDKLPDNSSHLIDAVMSKQEALLRQHAMVSSLYQQLLAPVTSTNSSPTLTAKSKPPTSKHIIGTEKYTSPAVRSVLPPMFRSQSTANVNGDNNNVKTEPQRNFPIAGSYSPRISHAKRYSLGDALNTRPRLGGKETSFDETNGLEKSRKYYVEPNKPIVRNIPILPASPKLTDVKSPSPIYNEHKSYNGKDDQKWKSHRITESPKEYRIPIKTIQAEQREPVATYHFNNALNQNKKIHVNDVNNVPVVKKQIQESPKMLPKHNQHEIYPQVVKKQHHIESSPQMLRNQKQVEKSPQMMQKQHYVESSPKMVRKQQVENSPQLARNQHHIENSPVMVRKPPSPAKSVDIESVINKPGMKFEFGKEQESKESRPKITTKSPNVSKPTAASPVSAPNLPNAINSLRRVPKPVEKSFNVGRVLEDHEVRATERTITQSFDNVQKSNGHIPPPPPPPPSNFVPPPPPPPMIKQNKAPKSSPVDQDALRGDMLAEIRNAGGIGFLRSKNR</sequence>
<accession>A0AC34RIT8</accession>
<organism evidence="1 2">
    <name type="scientific">Panagrolaimus sp. JU765</name>
    <dbReference type="NCBI Taxonomy" id="591449"/>
    <lineage>
        <taxon>Eukaryota</taxon>
        <taxon>Metazoa</taxon>
        <taxon>Ecdysozoa</taxon>
        <taxon>Nematoda</taxon>
        <taxon>Chromadorea</taxon>
        <taxon>Rhabditida</taxon>
        <taxon>Tylenchina</taxon>
        <taxon>Panagrolaimomorpha</taxon>
        <taxon>Panagrolaimoidea</taxon>
        <taxon>Panagrolaimidae</taxon>
        <taxon>Panagrolaimus</taxon>
    </lineage>
</organism>
<protein>
    <submittedName>
        <fullName evidence="2">WH2 domain-containing protein</fullName>
    </submittedName>
</protein>
<evidence type="ECO:0000313" key="2">
    <source>
        <dbReference type="WBParaSite" id="JU765_v2.g7381.t1"/>
    </source>
</evidence>
<dbReference type="Proteomes" id="UP000887576">
    <property type="component" value="Unplaced"/>
</dbReference>
<name>A0AC34RIT8_9BILA</name>
<proteinExistence type="predicted"/>
<evidence type="ECO:0000313" key="1">
    <source>
        <dbReference type="Proteomes" id="UP000887576"/>
    </source>
</evidence>